<organism evidence="1 2">
    <name type="scientific">Leptothrix ochracea L12</name>
    <dbReference type="NCBI Taxonomy" id="735332"/>
    <lineage>
        <taxon>Bacteria</taxon>
        <taxon>Pseudomonadati</taxon>
        <taxon>Pseudomonadota</taxon>
        <taxon>Betaproteobacteria</taxon>
        <taxon>Burkholderiales</taxon>
        <taxon>Sphaerotilaceae</taxon>
        <taxon>Leptothrix</taxon>
    </lineage>
</organism>
<evidence type="ECO:0000313" key="2">
    <source>
        <dbReference type="Proteomes" id="UP000053899"/>
    </source>
</evidence>
<proteinExistence type="predicted"/>
<gene>
    <name evidence="1" type="ORF">LepocDRAFT_00000810</name>
</gene>
<keyword evidence="2" id="KW-1185">Reference proteome</keyword>
<accession>I4Z562</accession>
<dbReference type="AlphaFoldDB" id="I4Z562"/>
<evidence type="ECO:0000313" key="1">
    <source>
        <dbReference type="EMBL" id="EIM31354.1"/>
    </source>
</evidence>
<dbReference type="HOGENOM" id="CLU_2917029_0_0_4"/>
<reference evidence="1 2" key="1">
    <citation type="submission" date="2012-04" db="EMBL/GenBank/DDBJ databases">
        <title>Improved High-Quality Draft sequence of Leptothrix ochracea L12.</title>
        <authorList>
            <consortium name="US DOE Joint Genome Institute"/>
            <person name="Lucas S."/>
            <person name="Han J."/>
            <person name="Lapidus A."/>
            <person name="Cheng J.-F."/>
            <person name="Goodwin L."/>
            <person name="Pitluck S."/>
            <person name="Peters L."/>
            <person name="Zeytun A."/>
            <person name="Detter J.C."/>
            <person name="Han C."/>
            <person name="Tapia R."/>
            <person name="Land M."/>
            <person name="Hauser L."/>
            <person name="Kyrpides N."/>
            <person name="Ivanova N."/>
            <person name="Pagani I."/>
            <person name="Stepanauskas R."/>
            <person name="Masland D."/>
            <person name="Poulton N."/>
            <person name="Emerson D."/>
            <person name="Fleming E."/>
            <person name="Woyke T."/>
        </authorList>
    </citation>
    <scope>NUCLEOTIDE SEQUENCE [LARGE SCALE GENOMIC DNA]</scope>
    <source>
        <strain evidence="1 2">L12</strain>
    </source>
</reference>
<protein>
    <submittedName>
        <fullName evidence="1">Uncharacterized protein</fullName>
    </submittedName>
</protein>
<name>I4Z562_9BURK</name>
<sequence>MTGLNCLPDPGLSVLAAQVLNPPHKGAVVISVIITRMDTIRFSSEKTRKVRDEHVCRGTQT</sequence>
<dbReference type="EMBL" id="JH660692">
    <property type="protein sequence ID" value="EIM31354.1"/>
    <property type="molecule type" value="Genomic_DNA"/>
</dbReference>
<dbReference type="Proteomes" id="UP000053899">
    <property type="component" value="Unassembled WGS sequence"/>
</dbReference>